<organism evidence="1 2">
    <name type="scientific">Schizophyllum amplum</name>
    <dbReference type="NCBI Taxonomy" id="97359"/>
    <lineage>
        <taxon>Eukaryota</taxon>
        <taxon>Fungi</taxon>
        <taxon>Dikarya</taxon>
        <taxon>Basidiomycota</taxon>
        <taxon>Agaricomycotina</taxon>
        <taxon>Agaricomycetes</taxon>
        <taxon>Agaricomycetidae</taxon>
        <taxon>Agaricales</taxon>
        <taxon>Schizophyllaceae</taxon>
        <taxon>Schizophyllum</taxon>
    </lineage>
</organism>
<sequence>MSQAFFFTPHINLANNQPFSPVTRSTQFVNVMHGFSTHPIALRLTCLATRDRRGGDLGGVGHRARGITWNPKPKKQTNYLTHARTCYDPMPRWPFKSVSGSSLKSASTILGDALRPDKFIGEGTFAFDTRIEPLTFWYFRSVALDFLKFNINPREKYMPRACDLKLKLRPRVASKFNFRRYAFAIYLPLLFAASRRRAGRGGGYPEQRGSRFVDVLKRGDAAGLFPGRVRGAESALGDGETSPPSTSTIYVLLPMNVV</sequence>
<comment type="caution">
    <text evidence="1">The sequence shown here is derived from an EMBL/GenBank/DDBJ whole genome shotgun (WGS) entry which is preliminary data.</text>
</comment>
<name>A0A550BUT8_9AGAR</name>
<reference evidence="1 2" key="1">
    <citation type="journal article" date="2019" name="New Phytol.">
        <title>Comparative genomics reveals unique wood-decay strategies and fruiting body development in the Schizophyllaceae.</title>
        <authorList>
            <person name="Almasi E."/>
            <person name="Sahu N."/>
            <person name="Krizsan K."/>
            <person name="Balint B."/>
            <person name="Kovacs G.M."/>
            <person name="Kiss B."/>
            <person name="Cseklye J."/>
            <person name="Drula E."/>
            <person name="Henrissat B."/>
            <person name="Nagy I."/>
            <person name="Chovatia M."/>
            <person name="Adam C."/>
            <person name="LaButti K."/>
            <person name="Lipzen A."/>
            <person name="Riley R."/>
            <person name="Grigoriev I.V."/>
            <person name="Nagy L.G."/>
        </authorList>
    </citation>
    <scope>NUCLEOTIDE SEQUENCE [LARGE SCALE GENOMIC DNA]</scope>
    <source>
        <strain evidence="1 2">NL-1724</strain>
    </source>
</reference>
<evidence type="ECO:0000313" key="2">
    <source>
        <dbReference type="Proteomes" id="UP000320762"/>
    </source>
</evidence>
<gene>
    <name evidence="1" type="ORF">BD626DRAFT_541387</name>
</gene>
<proteinExistence type="predicted"/>
<dbReference type="EMBL" id="VDMD01000073">
    <property type="protein sequence ID" value="TRM56310.1"/>
    <property type="molecule type" value="Genomic_DNA"/>
</dbReference>
<protein>
    <submittedName>
        <fullName evidence="1">Uncharacterized protein</fullName>
    </submittedName>
</protein>
<accession>A0A550BUT8</accession>
<keyword evidence="2" id="KW-1185">Reference proteome</keyword>
<evidence type="ECO:0000313" key="1">
    <source>
        <dbReference type="EMBL" id="TRM56310.1"/>
    </source>
</evidence>
<dbReference type="Proteomes" id="UP000320762">
    <property type="component" value="Unassembled WGS sequence"/>
</dbReference>
<dbReference type="AlphaFoldDB" id="A0A550BUT8"/>